<feature type="region of interest" description="Disordered" evidence="1">
    <location>
        <begin position="53"/>
        <end position="103"/>
    </location>
</feature>
<feature type="transmembrane region" description="Helical" evidence="2">
    <location>
        <begin position="538"/>
        <end position="555"/>
    </location>
</feature>
<feature type="region of interest" description="Disordered" evidence="1">
    <location>
        <begin position="134"/>
        <end position="235"/>
    </location>
</feature>
<protein>
    <submittedName>
        <fullName evidence="3">Uncharacterized protein</fullName>
    </submittedName>
</protein>
<keyword evidence="2" id="KW-0812">Transmembrane</keyword>
<proteinExistence type="predicted"/>
<name>A0A3P1SF81_9ACTO</name>
<feature type="compositionally biased region" description="Basic and acidic residues" evidence="1">
    <location>
        <begin position="1"/>
        <end position="23"/>
    </location>
</feature>
<keyword evidence="2" id="KW-0472">Membrane</keyword>
<accession>A0A3P1SF81</accession>
<dbReference type="Proteomes" id="UP000280444">
    <property type="component" value="Unassembled WGS sequence"/>
</dbReference>
<evidence type="ECO:0000313" key="4">
    <source>
        <dbReference type="Proteomes" id="UP000280444"/>
    </source>
</evidence>
<dbReference type="OrthoDB" id="3256579at2"/>
<sequence length="720" mass="74852">MANDDFTTHDDQLTPDTPEHDSGHPAGENPFYAEVPSDDLVIDTAIVFDEPADSAATDFHAGSDGERVEESPSLQDSSEVEAIPEGQSEAPHDYTVTDFGGAGTSVSLEADQLEQSEDEVAAPAEADTAAFVGEALAEDGVVEEGAPEDAPHDYSVTDFGGAGSPASLEADISTEDDMPSFEAVEGSAGPEDSASPSDEIADGDTQWLAANAEADTSDQPGEGAPLVADFELEADTDLTRPAPMLQDSASEVLASNASISHSLIEDAAPADLSISADAFAAAAPIAAADDAAPVADFAPAETTAPVADFAPVPEETPTFTDDISASPQIDAPELAPADTPVVEEEPPAVAAPIPVLRPERGDDSTWQEISRRRSLFPPVSESSLEAATPALPAEDAQAAHSANPFGADAVGTDTPIVEADAPADSLVEEAEVHTTTIPVASPESMENYQPGPHSGEIPVDVLSSREKDSDDLSTTAIRRDLFAPTPTVDEDSSASWHQALHASATPLPAGDTPQKLDDAIFEGTTVVPVVPSRVSAHVASLLLTLLLVPVTWYFFADAGARMTLAEGAPIASGQLSLWALAEFAIGIIGLLIVIALAARSSVGAWVSGVLLTVLGLPWLLVPAAMMSLTQGSFDALAKFGVIGQNLAHHLQVSAYSGRLLLVGLAIWGIGIVSHSARRKGRSEEALRAEVERVNPVGAHLTWSGRRRAAKEAARRERPRH</sequence>
<keyword evidence="2" id="KW-1133">Transmembrane helix</keyword>
<comment type="caution">
    <text evidence="3">The sequence shown here is derived from an EMBL/GenBank/DDBJ whole genome shotgun (WGS) entry which is preliminary data.</text>
</comment>
<feature type="region of interest" description="Disordered" evidence="1">
    <location>
        <begin position="1"/>
        <end position="34"/>
    </location>
</feature>
<evidence type="ECO:0000313" key="3">
    <source>
        <dbReference type="EMBL" id="RRC95943.1"/>
    </source>
</evidence>
<organism evidence="3 4">
    <name type="scientific">Schaalia canis</name>
    <dbReference type="NCBI Taxonomy" id="100469"/>
    <lineage>
        <taxon>Bacteria</taxon>
        <taxon>Bacillati</taxon>
        <taxon>Actinomycetota</taxon>
        <taxon>Actinomycetes</taxon>
        <taxon>Actinomycetales</taxon>
        <taxon>Actinomycetaceae</taxon>
        <taxon>Schaalia</taxon>
    </lineage>
</organism>
<keyword evidence="4" id="KW-1185">Reference proteome</keyword>
<feature type="transmembrane region" description="Helical" evidence="2">
    <location>
        <begin position="655"/>
        <end position="672"/>
    </location>
</feature>
<feature type="compositionally biased region" description="Basic and acidic residues" evidence="1">
    <location>
        <begin position="61"/>
        <end position="70"/>
    </location>
</feature>
<reference evidence="3 4" key="1">
    <citation type="submission" date="2018-11" db="EMBL/GenBank/DDBJ databases">
        <title>Genomes From Bacteria Associated with the Canine Oral Cavity: a Test Case for Automated Genome-Based Taxonomic Assignment.</title>
        <authorList>
            <person name="Coil D.A."/>
            <person name="Jospin G."/>
            <person name="Darling A.E."/>
            <person name="Wallis C."/>
            <person name="Davis I.J."/>
            <person name="Harris S."/>
            <person name="Eisen J.A."/>
            <person name="Holcombe L.J."/>
            <person name="O'Flynn C."/>
        </authorList>
    </citation>
    <scope>NUCLEOTIDE SEQUENCE [LARGE SCALE GENOMIC DNA]</scope>
    <source>
        <strain evidence="3 4">OH770</strain>
    </source>
</reference>
<feature type="transmembrane region" description="Helical" evidence="2">
    <location>
        <begin position="575"/>
        <end position="597"/>
    </location>
</feature>
<feature type="transmembrane region" description="Helical" evidence="2">
    <location>
        <begin position="604"/>
        <end position="625"/>
    </location>
</feature>
<gene>
    <name evidence="3" type="ORF">EII11_03595</name>
</gene>
<feature type="compositionally biased region" description="Acidic residues" evidence="1">
    <location>
        <begin position="136"/>
        <end position="147"/>
    </location>
</feature>
<evidence type="ECO:0000256" key="2">
    <source>
        <dbReference type="SAM" id="Phobius"/>
    </source>
</evidence>
<dbReference type="EMBL" id="RQZF01000002">
    <property type="protein sequence ID" value="RRC95943.1"/>
    <property type="molecule type" value="Genomic_DNA"/>
</dbReference>
<dbReference type="RefSeq" id="WP_124868683.1">
    <property type="nucleotide sequence ID" value="NZ_RQZF01000002.1"/>
</dbReference>
<dbReference type="AlphaFoldDB" id="A0A3P1SF81"/>
<evidence type="ECO:0000256" key="1">
    <source>
        <dbReference type="SAM" id="MobiDB-lite"/>
    </source>
</evidence>